<dbReference type="AlphaFoldDB" id="E1YC49"/>
<proteinExistence type="predicted"/>
<name>E1YC49_9BACT</name>
<reference evidence="1" key="1">
    <citation type="journal article" date="2011" name="Environ. Microbiol.">
        <title>Genomic insights into the metabolic potential of the polycyclic aromatic hydrocarbon degrading sulfate-reducing Deltaproteobacterium N47.</title>
        <authorList>
            <person name="Bergmann F."/>
            <person name="Selesi D."/>
            <person name="Weinmaier T."/>
            <person name="Tischler P."/>
            <person name="Rattei T."/>
            <person name="Meckenstock R.U."/>
        </authorList>
    </citation>
    <scope>NUCLEOTIDE SEQUENCE</scope>
</reference>
<protein>
    <submittedName>
        <fullName evidence="1">Uncharacterized protein</fullName>
    </submittedName>
</protein>
<sequence length="92" mass="11261">MDLPLESDLDDGISRKNRQEQVLFLILISILERAYLMYHDQSTDIKKRQWTGWVEYIRDYCRKENFRRRWPTLGPQFDKGFVTFMEKNSLRN</sequence>
<evidence type="ECO:0000313" key="1">
    <source>
        <dbReference type="EMBL" id="CBX28143.1"/>
    </source>
</evidence>
<accession>E1YC49</accession>
<gene>
    <name evidence="1" type="ORF">N47_G34670</name>
</gene>
<organism evidence="1">
    <name type="scientific">uncultured Desulfobacterium sp</name>
    <dbReference type="NCBI Taxonomy" id="201089"/>
    <lineage>
        <taxon>Bacteria</taxon>
        <taxon>Pseudomonadati</taxon>
        <taxon>Thermodesulfobacteriota</taxon>
        <taxon>Desulfobacteria</taxon>
        <taxon>Desulfobacterales</taxon>
        <taxon>Desulfobacteriaceae</taxon>
        <taxon>Desulfobacterium</taxon>
        <taxon>environmental samples</taxon>
    </lineage>
</organism>
<dbReference type="EMBL" id="FR695868">
    <property type="protein sequence ID" value="CBX28143.1"/>
    <property type="molecule type" value="Genomic_DNA"/>
</dbReference>